<evidence type="ECO:0000256" key="4">
    <source>
        <dbReference type="ARBA" id="ARBA00022448"/>
    </source>
</evidence>
<reference evidence="8" key="1">
    <citation type="submission" date="2012-09" db="EMBL/GenBank/DDBJ databases">
        <authorList>
            <person name="Martin A.A."/>
        </authorList>
    </citation>
    <scope>NUCLEOTIDE SEQUENCE</scope>
</reference>
<dbReference type="GO" id="GO:0015031">
    <property type="term" value="P:protein transport"/>
    <property type="evidence" value="ECO:0007669"/>
    <property type="project" value="UniProtKB-KW"/>
</dbReference>
<evidence type="ECO:0000256" key="1">
    <source>
        <dbReference type="ARBA" id="ARBA00004395"/>
    </source>
</evidence>
<evidence type="ECO:0000256" key="2">
    <source>
        <dbReference type="ARBA" id="ARBA00006653"/>
    </source>
</evidence>
<organism evidence="8 9">
    <name type="scientific">Angiostrongylus cantonensis</name>
    <name type="common">Rat lungworm</name>
    <dbReference type="NCBI Taxonomy" id="6313"/>
    <lineage>
        <taxon>Eukaryota</taxon>
        <taxon>Metazoa</taxon>
        <taxon>Ecdysozoa</taxon>
        <taxon>Nematoda</taxon>
        <taxon>Chromadorea</taxon>
        <taxon>Rhabditida</taxon>
        <taxon>Rhabditina</taxon>
        <taxon>Rhabditomorpha</taxon>
        <taxon>Strongyloidea</taxon>
        <taxon>Metastrongylidae</taxon>
        <taxon>Angiostrongylus</taxon>
    </lineage>
</organism>
<keyword evidence="8" id="KW-1185">Reference proteome</keyword>
<dbReference type="AlphaFoldDB" id="A0A158PA46"/>
<accession>A0A158PA46</accession>
<keyword evidence="6" id="KW-0333">Golgi apparatus</keyword>
<dbReference type="GO" id="GO:0006891">
    <property type="term" value="P:intra-Golgi vesicle-mediated transport"/>
    <property type="evidence" value="ECO:0007669"/>
    <property type="project" value="InterPro"/>
</dbReference>
<evidence type="ECO:0000256" key="7">
    <source>
        <dbReference type="ARBA" id="ARBA00023136"/>
    </source>
</evidence>
<dbReference type="Proteomes" id="UP000035642">
    <property type="component" value="Unassembled WGS sequence"/>
</dbReference>
<evidence type="ECO:0000313" key="9">
    <source>
        <dbReference type="WBParaSite" id="ACAC_0000900201-mRNA-1"/>
    </source>
</evidence>
<dbReference type="Pfam" id="PF08700">
    <property type="entry name" value="VPS51_Exo84_N"/>
    <property type="match status" value="1"/>
</dbReference>
<evidence type="ECO:0000256" key="5">
    <source>
        <dbReference type="ARBA" id="ARBA00022927"/>
    </source>
</evidence>
<dbReference type="GO" id="GO:0000139">
    <property type="term" value="C:Golgi membrane"/>
    <property type="evidence" value="ECO:0007669"/>
    <property type="project" value="UniProtKB-SubCell"/>
</dbReference>
<reference evidence="9" key="2">
    <citation type="submission" date="2016-04" db="UniProtKB">
        <authorList>
            <consortium name="WormBaseParasite"/>
        </authorList>
    </citation>
    <scope>IDENTIFICATION</scope>
</reference>
<comment type="subcellular location">
    <subcellularLocation>
        <location evidence="1">Golgi apparatus membrane</location>
        <topology evidence="1">Peripheral membrane protein</topology>
    </subcellularLocation>
</comment>
<dbReference type="InterPro" id="IPR033370">
    <property type="entry name" value="COG1"/>
</dbReference>
<keyword evidence="5" id="KW-0653">Protein transport</keyword>
<sequence length="436" mass="49594">MDVERLMRDLKVDQLQEIQRNLQTEVEGKKEELREMVGRRYRDVLEASSEVFCSSSRIRKNQCRPLSREQQASVQRFIALHRLLAIIGGPDGDALSDAFAFTLAELLHKQLATEPLPPSIHSVVSGLTGRLIRTRRKLLYDLEEEIGHLSEPNWVANQLTALALLQGADYEKLLDAYLKSRENYMANLTNESSSLLNVVTELKMTLVIVEQLFAQGELVRIVHAAAVSTYRPGKKTNVPLFLMQCWEQLMIFVGTRLSNLRLVDEVEKSGSELSRARLCLALLQCNSVTFCLAMNKDGKRIASASRLLSAAAEESLTWRHVCLQEWERLELNEVGVVEVPIVLSPPLQSALFALSSRFGDDSVAHLLTRSVRKQLAAQVCFRLILQADSVQRTWIQLLFDCLVLNTMFTDEKYASVFFFIHCFKMHVEKDKTTRNW</sequence>
<keyword evidence="4" id="KW-0813">Transport</keyword>
<evidence type="ECO:0000313" key="8">
    <source>
        <dbReference type="Proteomes" id="UP000035642"/>
    </source>
</evidence>
<evidence type="ECO:0000256" key="3">
    <source>
        <dbReference type="ARBA" id="ARBA00020978"/>
    </source>
</evidence>
<name>A0A158PA46_ANGCA</name>
<proteinExistence type="inferred from homology"/>
<dbReference type="WBParaSite" id="ACAC_0000900201-mRNA-1">
    <property type="protein sequence ID" value="ACAC_0000900201-mRNA-1"/>
    <property type="gene ID" value="ACAC_0000900201"/>
</dbReference>
<dbReference type="STRING" id="6313.A0A158PA46"/>
<keyword evidence="7" id="KW-0472">Membrane</keyword>
<dbReference type="GO" id="GO:0017119">
    <property type="term" value="C:Golgi transport complex"/>
    <property type="evidence" value="ECO:0007669"/>
    <property type="project" value="InterPro"/>
</dbReference>
<dbReference type="PANTHER" id="PTHR31658">
    <property type="entry name" value="CONSERVED OLIGOMERIC GOLGI COMPLEX SUBUNIT 1"/>
    <property type="match status" value="1"/>
</dbReference>
<dbReference type="PANTHER" id="PTHR31658:SF0">
    <property type="entry name" value="CONSERVED OLIGOMERIC GOLGI COMPLEX SUBUNIT 1"/>
    <property type="match status" value="1"/>
</dbReference>
<protein>
    <recommendedName>
        <fullName evidence="3">Conserved oligomeric Golgi complex subunit 1</fullName>
    </recommendedName>
</protein>
<comment type="similarity">
    <text evidence="2">Belongs to the COG1 family.</text>
</comment>
<evidence type="ECO:0000256" key="6">
    <source>
        <dbReference type="ARBA" id="ARBA00023034"/>
    </source>
</evidence>